<dbReference type="EMBL" id="LQNT01000011">
    <property type="protein sequence ID" value="KZE37553.1"/>
    <property type="molecule type" value="Genomic_DNA"/>
</dbReference>
<proteinExistence type="predicted"/>
<dbReference type="Pfam" id="PF09648">
    <property type="entry name" value="YycI"/>
    <property type="match status" value="1"/>
</dbReference>
<evidence type="ECO:0000256" key="1">
    <source>
        <dbReference type="SAM" id="Phobius"/>
    </source>
</evidence>
<evidence type="ECO:0000313" key="3">
    <source>
        <dbReference type="EMBL" id="KZE37553.1"/>
    </source>
</evidence>
<comment type="caution">
    <text evidence="3">The sequence shown here is derived from an EMBL/GenBank/DDBJ whole genome shotgun (WGS) entry which is preliminary data.</text>
</comment>
<feature type="transmembrane region" description="Helical" evidence="1">
    <location>
        <begin position="9"/>
        <end position="26"/>
    </location>
</feature>
<feature type="domain" description="Regulatory protein YycH-like" evidence="2">
    <location>
        <begin position="41"/>
        <end position="252"/>
    </location>
</feature>
<dbReference type="Gene3D" id="2.40.128.690">
    <property type="entry name" value="YycH protein, domain 3-like"/>
    <property type="match status" value="1"/>
</dbReference>
<evidence type="ECO:0000313" key="4">
    <source>
        <dbReference type="Proteomes" id="UP000076490"/>
    </source>
</evidence>
<dbReference type="OrthoDB" id="2388036at2"/>
<keyword evidence="1" id="KW-0472">Membrane</keyword>
<reference evidence="3 4" key="1">
    <citation type="submission" date="2016-01" db="EMBL/GenBank/DDBJ databases">
        <title>Whole genome sequencing of Bhargavaea cecembensis T14.</title>
        <authorList>
            <person name="Hong K.W."/>
        </authorList>
    </citation>
    <scope>NUCLEOTIDE SEQUENCE [LARGE SCALE GENOMIC DNA]</scope>
    <source>
        <strain evidence="3 4">T14</strain>
    </source>
</reference>
<dbReference type="GO" id="GO:0016020">
    <property type="term" value="C:membrane"/>
    <property type="evidence" value="ECO:0007669"/>
    <property type="project" value="InterPro"/>
</dbReference>
<evidence type="ECO:0000259" key="2">
    <source>
        <dbReference type="Pfam" id="PF09648"/>
    </source>
</evidence>
<accession>A0A161SJS6</accession>
<organism evidence="3 4">
    <name type="scientific">Bhargavaea cecembensis</name>
    <dbReference type="NCBI Taxonomy" id="394098"/>
    <lineage>
        <taxon>Bacteria</taxon>
        <taxon>Bacillati</taxon>
        <taxon>Bacillota</taxon>
        <taxon>Bacilli</taxon>
        <taxon>Bacillales</taxon>
        <taxon>Caryophanaceae</taxon>
        <taxon>Bhargavaea</taxon>
    </lineage>
</organism>
<dbReference type="InterPro" id="IPR018604">
    <property type="entry name" value="YycI-like"/>
</dbReference>
<gene>
    <name evidence="3" type="ORF">AV656_13430</name>
</gene>
<dbReference type="RefSeq" id="WP_063182908.1">
    <property type="nucleotide sequence ID" value="NZ_LQNT01000011.1"/>
</dbReference>
<name>A0A161SJS6_9BACL</name>
<dbReference type="AlphaFoldDB" id="A0A161SJS6"/>
<dbReference type="Proteomes" id="UP000076490">
    <property type="component" value="Unassembled WGS sequence"/>
</dbReference>
<protein>
    <recommendedName>
        <fullName evidence="2">Regulatory protein YycH-like domain-containing protein</fullName>
    </recommendedName>
</protein>
<keyword evidence="1" id="KW-0812">Transmembrane</keyword>
<sequence length="270" mass="31041">MDWSKTKTMFIVVFAILNIFLFSLYMERTNFFENLQVYGETSIEDRLKGDDITYGKLPEIKEASYISGELKPVSPTELRELTGQTAKIEDEHTLISVLEEPFSLETSDGKLDFDDFLEGYVMDSQDYTLWEVDEEDRTATFFQKVNGSTIFYNEDSTLTVHWNADREAIRYEQNMLYKLREINEKKALNAPLQAIGALSRSADLKPGSDIKEVKLGYSPLLQLTQKQVLVPTWHIHVQLDDGTSTDHFVNAVDNKILDKLSEPVTEEEEQ</sequence>
<keyword evidence="1" id="KW-1133">Transmembrane helix</keyword>